<dbReference type="PANTHER" id="PTHR40018">
    <property type="entry name" value="[PSI+] INDUCTION PROTEIN 2"/>
    <property type="match status" value="1"/>
</dbReference>
<dbReference type="AlphaFoldDB" id="A0A1W2TDM6"/>
<dbReference type="GO" id="GO:0005935">
    <property type="term" value="C:cellular bud neck"/>
    <property type="evidence" value="ECO:0007669"/>
    <property type="project" value="TreeGrafter"/>
</dbReference>
<keyword evidence="2" id="KW-0472">Membrane</keyword>
<feature type="compositionally biased region" description="Polar residues" evidence="1">
    <location>
        <begin position="302"/>
        <end position="318"/>
    </location>
</feature>
<evidence type="ECO:0000256" key="1">
    <source>
        <dbReference type="SAM" id="MobiDB-lite"/>
    </source>
</evidence>
<reference evidence="3" key="1">
    <citation type="submission" date="2016-03" db="EMBL/GenBank/DDBJ databases">
        <title>Draft genome sequence of Rosellinia necatrix.</title>
        <authorList>
            <person name="Kanematsu S."/>
        </authorList>
    </citation>
    <scope>NUCLEOTIDE SEQUENCE [LARGE SCALE GENOMIC DNA]</scope>
    <source>
        <strain evidence="3">W97</strain>
    </source>
</reference>
<evidence type="ECO:0000313" key="4">
    <source>
        <dbReference type="Proteomes" id="UP000054516"/>
    </source>
</evidence>
<evidence type="ECO:0000256" key="2">
    <source>
        <dbReference type="SAM" id="Phobius"/>
    </source>
</evidence>
<evidence type="ECO:0000313" key="3">
    <source>
        <dbReference type="EMBL" id="GAP86080.1"/>
    </source>
</evidence>
<keyword evidence="2" id="KW-1133">Transmembrane helix</keyword>
<name>A0A1W2TDM6_ROSNE</name>
<organism evidence="3">
    <name type="scientific">Rosellinia necatrix</name>
    <name type="common">White root-rot fungus</name>
    <dbReference type="NCBI Taxonomy" id="77044"/>
    <lineage>
        <taxon>Eukaryota</taxon>
        <taxon>Fungi</taxon>
        <taxon>Dikarya</taxon>
        <taxon>Ascomycota</taxon>
        <taxon>Pezizomycotina</taxon>
        <taxon>Sordariomycetes</taxon>
        <taxon>Xylariomycetidae</taxon>
        <taxon>Xylariales</taxon>
        <taxon>Xylariaceae</taxon>
        <taxon>Rosellinia</taxon>
    </lineage>
</organism>
<feature type="transmembrane region" description="Helical" evidence="2">
    <location>
        <begin position="69"/>
        <end position="88"/>
    </location>
</feature>
<feature type="compositionally biased region" description="Polar residues" evidence="1">
    <location>
        <begin position="442"/>
        <end position="455"/>
    </location>
</feature>
<keyword evidence="2" id="KW-0812">Transmembrane</keyword>
<feature type="compositionally biased region" description="Polar residues" evidence="1">
    <location>
        <begin position="487"/>
        <end position="496"/>
    </location>
</feature>
<dbReference type="EMBL" id="DF977448">
    <property type="protein sequence ID" value="GAP86080.1"/>
    <property type="molecule type" value="Genomic_DNA"/>
</dbReference>
<keyword evidence="4" id="KW-1185">Reference proteome</keyword>
<feature type="compositionally biased region" description="Polar residues" evidence="1">
    <location>
        <begin position="399"/>
        <end position="431"/>
    </location>
</feature>
<dbReference type="OMA" id="HDQGYGA"/>
<feature type="compositionally biased region" description="Polar residues" evidence="1">
    <location>
        <begin position="330"/>
        <end position="344"/>
    </location>
</feature>
<proteinExistence type="predicted"/>
<protein>
    <submittedName>
        <fullName evidence="3">Putative fibroin-3 related protein</fullName>
    </submittedName>
</protein>
<dbReference type="InterPro" id="IPR037504">
    <property type="entry name" value="PSI_induc_2"/>
</dbReference>
<dbReference type="OrthoDB" id="5401332at2759"/>
<gene>
    <name evidence="3" type="ORF">SAMD00023353_0302070</name>
</gene>
<feature type="region of interest" description="Disordered" evidence="1">
    <location>
        <begin position="286"/>
        <end position="496"/>
    </location>
</feature>
<dbReference type="Proteomes" id="UP000054516">
    <property type="component" value="Unassembled WGS sequence"/>
</dbReference>
<sequence length="496" mass="53706">MPHIGIAMERSLQHQTWGSAFASLLSRSAVAALDKRQSIDSISNGISDAATAFSSWDNCFQAAICKWPVIALFIIGGLILISIAWCIIRCCCCGLSCCCECCYCLKCCGECCGLCDPPRGKRSQYLDEPFVPPNHDQAYRSHAPMHSGFDSMKPSVPQYAEFDAGDKKNADALPAMPSWEEASSKKVLVEEEFVEMEPLKKPNPAQSPPHMNVAAMPPSSTSSRAVSPYGPPVGVSNQSGYMGPGHNDMGAYETNQQGYKEYDNHGYEQPYPSGGMNNMAGVAAAASVGRRTPHQDYDNGYDRNNANKGFSQYPQSRSPRPYNNEYGRSATPTGYNNGSYQGMTATDGYASDRRSPAPQAGYGYGNSPRMGSPGAQAGYGYGNARRSPAPQADYRYPQRSHTQDTYTPQYPATSQEYSNDSHESYANQTPEQYVRPPPPTSPIRNNSGFDFNSGYSRPGSRASPAPAQTANGGTAYPGYRAYKPASDAQSHTWGGS</sequence>
<accession>A0A1W2TDM6</accession>
<dbReference type="PANTHER" id="PTHR40018:SF1">
    <property type="entry name" value="[PSI+] INDUCTION PROTEIN 2"/>
    <property type="match status" value="1"/>
</dbReference>
<dbReference type="STRING" id="77044.A0A1W2TDM6"/>
<dbReference type="GO" id="GO:0005886">
    <property type="term" value="C:plasma membrane"/>
    <property type="evidence" value="ECO:0007669"/>
    <property type="project" value="TreeGrafter"/>
</dbReference>
<feature type="region of interest" description="Disordered" evidence="1">
    <location>
        <begin position="200"/>
        <end position="227"/>
    </location>
</feature>